<reference evidence="2 3" key="1">
    <citation type="submission" date="2015-01" db="EMBL/GenBank/DDBJ databases">
        <title>The Genome Sequence of Ochroconis gallopava CBS43764.</title>
        <authorList>
            <consortium name="The Broad Institute Genomics Platform"/>
            <person name="Cuomo C."/>
            <person name="de Hoog S."/>
            <person name="Gorbushina A."/>
            <person name="Stielow B."/>
            <person name="Teixiera M."/>
            <person name="Abouelleil A."/>
            <person name="Chapman S.B."/>
            <person name="Priest M."/>
            <person name="Young S.K."/>
            <person name="Wortman J."/>
            <person name="Nusbaum C."/>
            <person name="Birren B."/>
        </authorList>
    </citation>
    <scope>NUCLEOTIDE SEQUENCE [LARGE SCALE GENOMIC DNA]</scope>
    <source>
        <strain evidence="2 3">CBS 43764</strain>
    </source>
</reference>
<feature type="region of interest" description="Disordered" evidence="1">
    <location>
        <begin position="1"/>
        <end position="128"/>
    </location>
</feature>
<feature type="compositionally biased region" description="Basic and acidic residues" evidence="1">
    <location>
        <begin position="1"/>
        <end position="13"/>
    </location>
</feature>
<sequence length="128" mass="13041">MTSKAEIIEERKANLPLPDQPPQASDWQSADARTVNVGSGGVQGDVSAGGGSDSLRGPATGDSAARIDGSEWGTHTSDLNVGRTAKDGLSGLPNDAVTRDKKNAAGLEDTTGADYGYPQKSDPSSGVK</sequence>
<dbReference type="VEuPathDB" id="FungiDB:PV09_05326"/>
<dbReference type="HOGENOM" id="CLU_136305_0_0_1"/>
<feature type="compositionally biased region" description="Gly residues" evidence="1">
    <location>
        <begin position="38"/>
        <end position="52"/>
    </location>
</feature>
<gene>
    <name evidence="2" type="ORF">PV09_05326</name>
</gene>
<proteinExistence type="predicted"/>
<evidence type="ECO:0000313" key="2">
    <source>
        <dbReference type="EMBL" id="KIW03571.1"/>
    </source>
</evidence>
<evidence type="ECO:0000256" key="1">
    <source>
        <dbReference type="SAM" id="MobiDB-lite"/>
    </source>
</evidence>
<accession>A0A0D1XM95</accession>
<dbReference type="AlphaFoldDB" id="A0A0D1XM95"/>
<dbReference type="GeneID" id="27313299"/>
<dbReference type="EMBL" id="KN847544">
    <property type="protein sequence ID" value="KIW03571.1"/>
    <property type="molecule type" value="Genomic_DNA"/>
</dbReference>
<evidence type="ECO:0000313" key="3">
    <source>
        <dbReference type="Proteomes" id="UP000053259"/>
    </source>
</evidence>
<protein>
    <recommendedName>
        <fullName evidence="4">Tubulin gamma chain</fullName>
    </recommendedName>
</protein>
<evidence type="ECO:0008006" key="4">
    <source>
        <dbReference type="Google" id="ProtNLM"/>
    </source>
</evidence>
<dbReference type="Proteomes" id="UP000053259">
    <property type="component" value="Unassembled WGS sequence"/>
</dbReference>
<dbReference type="RefSeq" id="XP_016213440.1">
    <property type="nucleotide sequence ID" value="XM_016358821.1"/>
</dbReference>
<dbReference type="OrthoDB" id="3913483at2759"/>
<keyword evidence="3" id="KW-1185">Reference proteome</keyword>
<organism evidence="2 3">
    <name type="scientific">Verruconis gallopava</name>
    <dbReference type="NCBI Taxonomy" id="253628"/>
    <lineage>
        <taxon>Eukaryota</taxon>
        <taxon>Fungi</taxon>
        <taxon>Dikarya</taxon>
        <taxon>Ascomycota</taxon>
        <taxon>Pezizomycotina</taxon>
        <taxon>Dothideomycetes</taxon>
        <taxon>Pleosporomycetidae</taxon>
        <taxon>Venturiales</taxon>
        <taxon>Sympoventuriaceae</taxon>
        <taxon>Verruconis</taxon>
    </lineage>
</organism>
<name>A0A0D1XM95_9PEZI</name>
<dbReference type="InParanoid" id="A0A0D1XM95"/>